<evidence type="ECO:0000313" key="1">
    <source>
        <dbReference type="EMBL" id="KAK4825854.1"/>
    </source>
</evidence>
<accession>A0AAN7NH73</accession>
<organism evidence="1 2">
    <name type="scientific">Mycteria americana</name>
    <name type="common">Wood stork</name>
    <dbReference type="NCBI Taxonomy" id="33587"/>
    <lineage>
        <taxon>Eukaryota</taxon>
        <taxon>Metazoa</taxon>
        <taxon>Chordata</taxon>
        <taxon>Craniata</taxon>
        <taxon>Vertebrata</taxon>
        <taxon>Euteleostomi</taxon>
        <taxon>Archelosauria</taxon>
        <taxon>Archosauria</taxon>
        <taxon>Dinosauria</taxon>
        <taxon>Saurischia</taxon>
        <taxon>Theropoda</taxon>
        <taxon>Coelurosauria</taxon>
        <taxon>Aves</taxon>
        <taxon>Neognathae</taxon>
        <taxon>Neoaves</taxon>
        <taxon>Aequornithes</taxon>
        <taxon>Ciconiiformes</taxon>
        <taxon>Ciconiidae</taxon>
        <taxon>Mycteria</taxon>
    </lineage>
</organism>
<gene>
    <name evidence="1" type="ORF">QYF61_003105</name>
</gene>
<keyword evidence="2" id="KW-1185">Reference proteome</keyword>
<dbReference type="EMBL" id="JAUNZN010000002">
    <property type="protein sequence ID" value="KAK4825854.1"/>
    <property type="molecule type" value="Genomic_DNA"/>
</dbReference>
<reference evidence="1 2" key="1">
    <citation type="journal article" date="2023" name="J. Hered.">
        <title>Chromosome-level genome of the wood stork (Mycteria americana) provides insight into avian chromosome evolution.</title>
        <authorList>
            <person name="Flamio R. Jr."/>
            <person name="Ramstad K.M."/>
        </authorList>
    </citation>
    <scope>NUCLEOTIDE SEQUENCE [LARGE SCALE GENOMIC DNA]</scope>
    <source>
        <strain evidence="1">JAX WOST 10</strain>
    </source>
</reference>
<dbReference type="AlphaFoldDB" id="A0AAN7NH73"/>
<sequence length="111" mass="13087">MATKMKGWQHPSYEERLRELGLFSLEKRRLRGNLIQLVPSDETRGYGHKLKHRRFPSEHQEALFYCEVRTWLKVKMVGGHDWSSSGTDSRSGTIQYLRNYLDGMHPHKGCR</sequence>
<evidence type="ECO:0000313" key="2">
    <source>
        <dbReference type="Proteomes" id="UP001333110"/>
    </source>
</evidence>
<comment type="caution">
    <text evidence="1">The sequence shown here is derived from an EMBL/GenBank/DDBJ whole genome shotgun (WGS) entry which is preliminary data.</text>
</comment>
<dbReference type="Proteomes" id="UP001333110">
    <property type="component" value="Unassembled WGS sequence"/>
</dbReference>
<proteinExistence type="predicted"/>
<protein>
    <submittedName>
        <fullName evidence="1">Uncharacterized protein</fullName>
    </submittedName>
</protein>
<name>A0AAN7NH73_MYCAM</name>